<feature type="transmembrane region" description="Helical" evidence="8">
    <location>
        <begin position="103"/>
        <end position="120"/>
    </location>
</feature>
<dbReference type="Proteomes" id="UP000746595">
    <property type="component" value="Unassembled WGS sequence"/>
</dbReference>
<evidence type="ECO:0000256" key="1">
    <source>
        <dbReference type="ARBA" id="ARBA00004651"/>
    </source>
</evidence>
<dbReference type="Pfam" id="PF03547">
    <property type="entry name" value="Mem_trans"/>
    <property type="match status" value="1"/>
</dbReference>
<feature type="transmembrane region" description="Helical" evidence="8">
    <location>
        <begin position="260"/>
        <end position="280"/>
    </location>
</feature>
<feature type="transmembrane region" description="Helical" evidence="8">
    <location>
        <begin position="6"/>
        <end position="25"/>
    </location>
</feature>
<accession>A0ABX1G0V0</accession>
<comment type="caution">
    <text evidence="9">The sequence shown here is derived from an EMBL/GenBank/DDBJ whole genome shotgun (WGS) entry which is preliminary data.</text>
</comment>
<feature type="transmembrane region" description="Helical" evidence="8">
    <location>
        <begin position="199"/>
        <end position="219"/>
    </location>
</feature>
<evidence type="ECO:0000256" key="5">
    <source>
        <dbReference type="ARBA" id="ARBA00022692"/>
    </source>
</evidence>
<comment type="similarity">
    <text evidence="2">Belongs to the auxin efflux carrier (TC 2.A.69) family.</text>
</comment>
<evidence type="ECO:0000256" key="8">
    <source>
        <dbReference type="SAM" id="Phobius"/>
    </source>
</evidence>
<evidence type="ECO:0000256" key="4">
    <source>
        <dbReference type="ARBA" id="ARBA00022475"/>
    </source>
</evidence>
<keyword evidence="3" id="KW-0813">Transport</keyword>
<reference evidence="9 10" key="1">
    <citation type="submission" date="2020-04" db="EMBL/GenBank/DDBJ databases">
        <title>Paeniglutamicibacter sp. ANT13_2, a novel actinomycete isolated from sediment in Antarctica.</title>
        <authorList>
            <person name="Sakdapetsiri C."/>
            <person name="Pinyakong O."/>
        </authorList>
    </citation>
    <scope>NUCLEOTIDE SEQUENCE [LARGE SCALE GENOMIC DNA]</scope>
    <source>
        <strain evidence="9 10">ANT13_2</strain>
    </source>
</reference>
<dbReference type="Gene3D" id="1.20.1530.20">
    <property type="match status" value="1"/>
</dbReference>
<dbReference type="RefSeq" id="WP_168150741.1">
    <property type="nucleotide sequence ID" value="NZ_JAAWVT010000001.1"/>
</dbReference>
<evidence type="ECO:0000256" key="3">
    <source>
        <dbReference type="ARBA" id="ARBA00022448"/>
    </source>
</evidence>
<keyword evidence="4" id="KW-1003">Cell membrane</keyword>
<feature type="transmembrane region" description="Helical" evidence="8">
    <location>
        <begin position="126"/>
        <end position="147"/>
    </location>
</feature>
<proteinExistence type="inferred from homology"/>
<dbReference type="InterPro" id="IPR004776">
    <property type="entry name" value="Mem_transp_PIN-like"/>
</dbReference>
<dbReference type="PANTHER" id="PTHR36838:SF3">
    <property type="entry name" value="TRANSPORTER AUXIN EFFLUX CARRIER EC FAMILY"/>
    <property type="match status" value="1"/>
</dbReference>
<keyword evidence="10" id="KW-1185">Reference proteome</keyword>
<dbReference type="PANTHER" id="PTHR36838">
    <property type="entry name" value="AUXIN EFFLUX CARRIER FAMILY PROTEIN"/>
    <property type="match status" value="1"/>
</dbReference>
<name>A0ABX1G0V0_9MICC</name>
<sequence>MQGVLQGFTIVLILIFIGLATARFLPRKRESIATGLTPLIYYITNPALMFTLLAETDLRSVIGVFTPIALITAALTGGLYALSAKLFFKVPTTRLPGAAMSTSYVNAGNIGVPLALYAVGSTDPVVSVLIAQLLMIAPVYLCFFALAARATGSQANKTPLGKTILRSIANPVTIATFIGALFAAFDLRLPEVIHIPLDMLGQASIPLLLMAFGLSLYGQRPLAQKSLRSEVFLATGFKMLFMPLVAWVFAAFVFRLQGTALLGVVLMAALPTAQNVLLFSQQFRLETTVAREVILCSTLLALPVTLVITLLLG</sequence>
<feature type="transmembrane region" description="Helical" evidence="8">
    <location>
        <begin position="168"/>
        <end position="187"/>
    </location>
</feature>
<gene>
    <name evidence="9" type="ORF">HED64_03840</name>
</gene>
<dbReference type="InterPro" id="IPR038770">
    <property type="entry name" value="Na+/solute_symporter_sf"/>
</dbReference>
<feature type="transmembrane region" description="Helical" evidence="8">
    <location>
        <begin position="231"/>
        <end position="254"/>
    </location>
</feature>
<evidence type="ECO:0000313" key="10">
    <source>
        <dbReference type="Proteomes" id="UP000746595"/>
    </source>
</evidence>
<evidence type="ECO:0000256" key="2">
    <source>
        <dbReference type="ARBA" id="ARBA00010145"/>
    </source>
</evidence>
<evidence type="ECO:0000256" key="7">
    <source>
        <dbReference type="ARBA" id="ARBA00023136"/>
    </source>
</evidence>
<comment type="subcellular location">
    <subcellularLocation>
        <location evidence="1">Cell membrane</location>
        <topology evidence="1">Multi-pass membrane protein</topology>
    </subcellularLocation>
</comment>
<keyword evidence="7 8" id="KW-0472">Membrane</keyword>
<organism evidence="9 10">
    <name type="scientific">Paeniglutamicibacter terrestris</name>
    <dbReference type="NCBI Taxonomy" id="2723403"/>
    <lineage>
        <taxon>Bacteria</taxon>
        <taxon>Bacillati</taxon>
        <taxon>Actinomycetota</taxon>
        <taxon>Actinomycetes</taxon>
        <taxon>Micrococcales</taxon>
        <taxon>Micrococcaceae</taxon>
        <taxon>Paeniglutamicibacter</taxon>
    </lineage>
</organism>
<dbReference type="EMBL" id="JAAWVT010000001">
    <property type="protein sequence ID" value="NKG19843.1"/>
    <property type="molecule type" value="Genomic_DNA"/>
</dbReference>
<evidence type="ECO:0000256" key="6">
    <source>
        <dbReference type="ARBA" id="ARBA00022989"/>
    </source>
</evidence>
<keyword evidence="5 8" id="KW-0812">Transmembrane</keyword>
<feature type="transmembrane region" description="Helical" evidence="8">
    <location>
        <begin position="60"/>
        <end position="82"/>
    </location>
</feature>
<protein>
    <submittedName>
        <fullName evidence="9">AEC family transporter</fullName>
    </submittedName>
</protein>
<evidence type="ECO:0000313" key="9">
    <source>
        <dbReference type="EMBL" id="NKG19843.1"/>
    </source>
</evidence>
<keyword evidence="6 8" id="KW-1133">Transmembrane helix</keyword>
<feature type="transmembrane region" description="Helical" evidence="8">
    <location>
        <begin position="32"/>
        <end position="54"/>
    </location>
</feature>
<feature type="transmembrane region" description="Helical" evidence="8">
    <location>
        <begin position="292"/>
        <end position="312"/>
    </location>
</feature>